<name>W9CRG9_SCLBF</name>
<dbReference type="OrthoDB" id="5419821at2759"/>
<evidence type="ECO:0000313" key="3">
    <source>
        <dbReference type="EMBL" id="ESZ98446.1"/>
    </source>
</evidence>
<dbReference type="Proteomes" id="UP000019487">
    <property type="component" value="Unassembled WGS sequence"/>
</dbReference>
<sequence length="552" mass="62402">MSYSDAAIISSVEIEPVSPLENKVKDEESGDQTVQLDSPGIAKDDIFDDVDVEGEESEFVDGNFEGLVFINGVEHFVCPGFKIRQLPTPIIVKRSLKMLYKTIVKGNLVLDPNYQRASVWDEVRASTLITSVLMGYFVPPIVLNVKTVINKLKDGQKEVKHMRICVDGKQRLTSLYKFMSGEIGFLDTSHPPKKWYYCHPTIDGVVTPTSGRNICPEGLKKFFDEKIFCCYEYDHLTQENEETMFQLVQRGIALSPAEKMRAMSTKWARFTRLYEEDYSMVINSSKQSRASGFRLILTIFTMIQEVLSGPTNGRRKKAVPALQASPQALMRVLEDSEPISMGLKLAFKDVFDRFESLIKKASTKLPSGRYKLMKDSAFDPAPEFLNEPDVNHVRTFSPLELVASGILISYHKDRRSDYALLEDIKSLRRFLRLKHKDLGVNAQCWTTAWEFISEHVNRNSMNNFALRLQSHRQKTEHAVSMELDIFRQARSSSESSGLSSLDSLFESDLGLDVDDDDNSSDGPASDLSEPTSSKRALEGSLAHNQPFKKAKK</sequence>
<dbReference type="STRING" id="1432307.W9CRG9"/>
<organism evidence="3 4">
    <name type="scientific">Sclerotinia borealis (strain F-4128)</name>
    <dbReference type="NCBI Taxonomy" id="1432307"/>
    <lineage>
        <taxon>Eukaryota</taxon>
        <taxon>Fungi</taxon>
        <taxon>Dikarya</taxon>
        <taxon>Ascomycota</taxon>
        <taxon>Pezizomycotina</taxon>
        <taxon>Leotiomycetes</taxon>
        <taxon>Helotiales</taxon>
        <taxon>Sclerotiniaceae</taxon>
        <taxon>Sclerotinia</taxon>
    </lineage>
</organism>
<dbReference type="AlphaFoldDB" id="W9CRG9"/>
<dbReference type="InterPro" id="IPR004919">
    <property type="entry name" value="GmrSD_N"/>
</dbReference>
<gene>
    <name evidence="3" type="ORF">SBOR_1108</name>
</gene>
<feature type="region of interest" description="Disordered" evidence="1">
    <location>
        <begin position="509"/>
        <end position="552"/>
    </location>
</feature>
<dbReference type="PANTHER" id="PTHR39639">
    <property type="entry name" value="CHROMOSOME 16, WHOLE GENOME SHOTGUN SEQUENCE"/>
    <property type="match status" value="1"/>
</dbReference>
<protein>
    <recommendedName>
        <fullName evidence="2">GmrSD restriction endonucleases N-terminal domain-containing protein</fullName>
    </recommendedName>
</protein>
<evidence type="ECO:0000313" key="4">
    <source>
        <dbReference type="Proteomes" id="UP000019487"/>
    </source>
</evidence>
<reference evidence="3 4" key="1">
    <citation type="journal article" date="2014" name="Genome Announc.">
        <title>Draft genome sequence of Sclerotinia borealis, a psychrophilic plant pathogenic fungus.</title>
        <authorList>
            <person name="Mardanov A.V."/>
            <person name="Beletsky A.V."/>
            <person name="Kadnikov V.V."/>
            <person name="Ignatov A.N."/>
            <person name="Ravin N.V."/>
        </authorList>
    </citation>
    <scope>NUCLEOTIDE SEQUENCE [LARGE SCALE GENOMIC DNA]</scope>
    <source>
        <strain evidence="4">F-4157</strain>
    </source>
</reference>
<keyword evidence="4" id="KW-1185">Reference proteome</keyword>
<feature type="compositionally biased region" description="Acidic residues" evidence="1">
    <location>
        <begin position="509"/>
        <end position="519"/>
    </location>
</feature>
<accession>W9CRG9</accession>
<proteinExistence type="predicted"/>
<evidence type="ECO:0000259" key="2">
    <source>
        <dbReference type="Pfam" id="PF03235"/>
    </source>
</evidence>
<evidence type="ECO:0000256" key="1">
    <source>
        <dbReference type="SAM" id="MobiDB-lite"/>
    </source>
</evidence>
<dbReference type="EMBL" id="AYSA01000041">
    <property type="protein sequence ID" value="ESZ98446.1"/>
    <property type="molecule type" value="Genomic_DNA"/>
</dbReference>
<dbReference type="PANTHER" id="PTHR39639:SF1">
    <property type="entry name" value="DUF262 DOMAIN-CONTAINING PROTEIN"/>
    <property type="match status" value="1"/>
</dbReference>
<dbReference type="Pfam" id="PF03235">
    <property type="entry name" value="GmrSD_N"/>
    <property type="match status" value="1"/>
</dbReference>
<comment type="caution">
    <text evidence="3">The sequence shown here is derived from an EMBL/GenBank/DDBJ whole genome shotgun (WGS) entry which is preliminary data.</text>
</comment>
<feature type="domain" description="GmrSD restriction endonucleases N-terminal" evidence="2">
    <location>
        <begin position="105"/>
        <end position="259"/>
    </location>
</feature>
<dbReference type="HOGENOM" id="CLU_013023_3_1_1"/>